<dbReference type="RefSeq" id="WP_171200645.1">
    <property type="nucleotide sequence ID" value="NZ_JABEND010000009.1"/>
</dbReference>
<gene>
    <name evidence="1" type="ORF">HKD39_14705</name>
</gene>
<keyword evidence="2" id="KW-1185">Reference proteome</keyword>
<accession>A0A849ACP7</accession>
<reference evidence="1 2" key="1">
    <citation type="submission" date="2020-05" db="EMBL/GenBank/DDBJ databases">
        <title>Nakamurella sp. DB0629 isolated from air conditioner.</title>
        <authorList>
            <person name="Kim D.H."/>
            <person name="Kim D.-U."/>
        </authorList>
    </citation>
    <scope>NUCLEOTIDE SEQUENCE [LARGE SCALE GENOMIC DNA]</scope>
    <source>
        <strain evidence="1 2">DB0629</strain>
    </source>
</reference>
<evidence type="ECO:0000313" key="2">
    <source>
        <dbReference type="Proteomes" id="UP000562984"/>
    </source>
</evidence>
<proteinExistence type="predicted"/>
<dbReference type="Proteomes" id="UP000562984">
    <property type="component" value="Unassembled WGS sequence"/>
</dbReference>
<sequence length="122" mass="12688">MPRLKRETFGSGDQTWLGSDHGLFNARTGTLDVSTFTAGTHYPNGYFPSGLIVNCADEGAIKPFTGGAGEQLGFVLTDQSTDGVADIAIPVLRHGLIKTAHLPVSTNLPATAPAGFVFIGGN</sequence>
<comment type="caution">
    <text evidence="1">The sequence shown here is derived from an EMBL/GenBank/DDBJ whole genome shotgun (WGS) entry which is preliminary data.</text>
</comment>
<name>A0A849ACP7_9ACTN</name>
<dbReference type="EMBL" id="JABEND010000009">
    <property type="protein sequence ID" value="NNG36938.1"/>
    <property type="molecule type" value="Genomic_DNA"/>
</dbReference>
<protein>
    <submittedName>
        <fullName evidence="1">Potassium transporter</fullName>
    </submittedName>
</protein>
<evidence type="ECO:0000313" key="1">
    <source>
        <dbReference type="EMBL" id="NNG36938.1"/>
    </source>
</evidence>
<organism evidence="1 2">
    <name type="scientific">Nakamurella aerolata</name>
    <dbReference type="NCBI Taxonomy" id="1656892"/>
    <lineage>
        <taxon>Bacteria</taxon>
        <taxon>Bacillati</taxon>
        <taxon>Actinomycetota</taxon>
        <taxon>Actinomycetes</taxon>
        <taxon>Nakamurellales</taxon>
        <taxon>Nakamurellaceae</taxon>
        <taxon>Nakamurella</taxon>
    </lineage>
</organism>
<dbReference type="AlphaFoldDB" id="A0A849ACP7"/>